<dbReference type="EMBL" id="FQWQ01000001">
    <property type="protein sequence ID" value="SHG40796.1"/>
    <property type="molecule type" value="Genomic_DNA"/>
</dbReference>
<dbReference type="AlphaFoldDB" id="A0A1M5JJM8"/>
<proteinExistence type="predicted"/>
<name>A0A1M5JJM8_9BACT</name>
<evidence type="ECO:0000313" key="1">
    <source>
        <dbReference type="EMBL" id="SHG40796.1"/>
    </source>
</evidence>
<sequence length="152" mass="17339">MLSISKAVVTIIFISVVGTLYGQSTEAIDNLKANSDEILLIKVTIDSSFFLMENFRCYSSAHGDVIEIFKQKKIPPDRKKIIVFHSAKCSGEGFPPAMKLVKGAQYFVFLSTDKLNKEEVNNDRSNTIQFSVTDYYLGILEYNEDLYKYLRR</sequence>
<reference evidence="1 2" key="1">
    <citation type="submission" date="2016-11" db="EMBL/GenBank/DDBJ databases">
        <authorList>
            <person name="Jaros S."/>
            <person name="Januszkiewicz K."/>
            <person name="Wedrychowicz H."/>
        </authorList>
    </citation>
    <scope>NUCLEOTIDE SEQUENCE [LARGE SCALE GENOMIC DNA]</scope>
    <source>
        <strain evidence="1 2">DSM 24574</strain>
    </source>
</reference>
<organism evidence="1 2">
    <name type="scientific">Chryseolinea serpens</name>
    <dbReference type="NCBI Taxonomy" id="947013"/>
    <lineage>
        <taxon>Bacteria</taxon>
        <taxon>Pseudomonadati</taxon>
        <taxon>Bacteroidota</taxon>
        <taxon>Cytophagia</taxon>
        <taxon>Cytophagales</taxon>
        <taxon>Fulvivirgaceae</taxon>
        <taxon>Chryseolinea</taxon>
    </lineage>
</organism>
<protein>
    <submittedName>
        <fullName evidence="1">Uncharacterized protein</fullName>
    </submittedName>
</protein>
<accession>A0A1M5JJM8</accession>
<dbReference type="RefSeq" id="WP_073129841.1">
    <property type="nucleotide sequence ID" value="NZ_FQWQ01000001.1"/>
</dbReference>
<dbReference type="Proteomes" id="UP000184212">
    <property type="component" value="Unassembled WGS sequence"/>
</dbReference>
<keyword evidence="2" id="KW-1185">Reference proteome</keyword>
<gene>
    <name evidence="1" type="ORF">SAMN04488109_0107</name>
</gene>
<evidence type="ECO:0000313" key="2">
    <source>
        <dbReference type="Proteomes" id="UP000184212"/>
    </source>
</evidence>